<dbReference type="Proteomes" id="UP000705508">
    <property type="component" value="Unassembled WGS sequence"/>
</dbReference>
<comment type="caution">
    <text evidence="1">The sequence shown here is derived from an EMBL/GenBank/DDBJ whole genome shotgun (WGS) entry which is preliminary data.</text>
</comment>
<sequence>MIEDKDYIMRLVHEIARMLIRMIFNRDIDREGELPVAEELLERYQTYMAMIDDGQINEAENRLLDEMDLRAPAYFEMALRFYEKLGSKSEEFLEEHDYTQDEVLDGMKYVVDCYGYGDLWDPVSR</sequence>
<protein>
    <submittedName>
        <fullName evidence="1">Uncharacterized protein</fullName>
    </submittedName>
</protein>
<accession>A0A938X935</accession>
<reference evidence="1" key="2">
    <citation type="journal article" date="2021" name="Sci. Rep.">
        <title>The distribution of antibiotic resistance genes in chicken gut microbiota commensals.</title>
        <authorList>
            <person name="Juricova H."/>
            <person name="Matiasovicova J."/>
            <person name="Kubasova T."/>
            <person name="Cejkova D."/>
            <person name="Rychlik I."/>
        </authorList>
    </citation>
    <scope>NUCLEOTIDE SEQUENCE</scope>
    <source>
        <strain evidence="1">An582</strain>
    </source>
</reference>
<dbReference type="AlphaFoldDB" id="A0A938X935"/>
<dbReference type="EMBL" id="JACJKS010000004">
    <property type="protein sequence ID" value="MBM6947730.1"/>
    <property type="molecule type" value="Genomic_DNA"/>
</dbReference>
<gene>
    <name evidence="1" type="ORF">H6A20_03500</name>
</gene>
<dbReference type="RefSeq" id="WP_204905786.1">
    <property type="nucleotide sequence ID" value="NZ_JACJKS010000004.1"/>
</dbReference>
<organism evidence="1 2">
    <name type="scientific">Mordavella massiliensis</name>
    <dbReference type="NCBI Taxonomy" id="1871024"/>
    <lineage>
        <taxon>Bacteria</taxon>
        <taxon>Bacillati</taxon>
        <taxon>Bacillota</taxon>
        <taxon>Clostridia</taxon>
        <taxon>Eubacteriales</taxon>
        <taxon>Clostridiaceae</taxon>
        <taxon>Mordavella</taxon>
    </lineage>
</organism>
<evidence type="ECO:0000313" key="1">
    <source>
        <dbReference type="EMBL" id="MBM6947730.1"/>
    </source>
</evidence>
<dbReference type="InterPro" id="IPR045507">
    <property type="entry name" value="DUF6483"/>
</dbReference>
<dbReference type="Pfam" id="PF20092">
    <property type="entry name" value="DUF6483"/>
    <property type="match status" value="1"/>
</dbReference>
<proteinExistence type="predicted"/>
<reference evidence="1" key="1">
    <citation type="submission" date="2020-08" db="EMBL/GenBank/DDBJ databases">
        <authorList>
            <person name="Cejkova D."/>
            <person name="Kubasova T."/>
            <person name="Jahodarova E."/>
            <person name="Rychlik I."/>
        </authorList>
    </citation>
    <scope>NUCLEOTIDE SEQUENCE</scope>
    <source>
        <strain evidence="1">An582</strain>
    </source>
</reference>
<evidence type="ECO:0000313" key="2">
    <source>
        <dbReference type="Proteomes" id="UP000705508"/>
    </source>
</evidence>
<name>A0A938X935_9CLOT</name>